<proteinExistence type="predicted"/>
<feature type="compositionally biased region" description="Basic and acidic residues" evidence="1">
    <location>
        <begin position="164"/>
        <end position="173"/>
    </location>
</feature>
<dbReference type="GeneID" id="9802403"/>
<accession>E3N939</accession>
<feature type="region of interest" description="Disordered" evidence="1">
    <location>
        <begin position="153"/>
        <end position="173"/>
    </location>
</feature>
<dbReference type="AlphaFoldDB" id="E3N939"/>
<dbReference type="EMBL" id="DS268561">
    <property type="protein sequence ID" value="EFO90092.1"/>
    <property type="molecule type" value="Genomic_DNA"/>
</dbReference>
<reference evidence="2" key="1">
    <citation type="submission" date="2007-07" db="EMBL/GenBank/DDBJ databases">
        <title>PCAP assembly of the Caenorhabditis remanei genome.</title>
        <authorList>
            <consortium name="The Caenorhabditis remanei Sequencing Consortium"/>
            <person name="Wilson R.K."/>
        </authorList>
    </citation>
    <scope>NUCLEOTIDE SEQUENCE [LARGE SCALE GENOMIC DNA]</scope>
    <source>
        <strain evidence="2">PB4641</strain>
    </source>
</reference>
<keyword evidence="3" id="KW-1185">Reference proteome</keyword>
<dbReference type="KEGG" id="crq:GCK72_000371"/>
<dbReference type="HOGENOM" id="CLU_1549060_0_0_1"/>
<feature type="compositionally biased region" description="Polar residues" evidence="1">
    <location>
        <begin position="153"/>
        <end position="163"/>
    </location>
</feature>
<gene>
    <name evidence="2" type="ORF">CRE_20934</name>
</gene>
<protein>
    <submittedName>
        <fullName evidence="2">Uncharacterized protein</fullName>
    </submittedName>
</protein>
<evidence type="ECO:0000313" key="2">
    <source>
        <dbReference type="EMBL" id="EFO90092.1"/>
    </source>
</evidence>
<dbReference type="Proteomes" id="UP000008281">
    <property type="component" value="Unassembled WGS sequence"/>
</dbReference>
<organism evidence="3">
    <name type="scientific">Caenorhabditis remanei</name>
    <name type="common">Caenorhabditis vulgaris</name>
    <dbReference type="NCBI Taxonomy" id="31234"/>
    <lineage>
        <taxon>Eukaryota</taxon>
        <taxon>Metazoa</taxon>
        <taxon>Ecdysozoa</taxon>
        <taxon>Nematoda</taxon>
        <taxon>Chromadorea</taxon>
        <taxon>Rhabditida</taxon>
        <taxon>Rhabditina</taxon>
        <taxon>Rhabditomorpha</taxon>
        <taxon>Rhabditoidea</taxon>
        <taxon>Rhabditidae</taxon>
        <taxon>Peloderinae</taxon>
        <taxon>Caenorhabditis</taxon>
    </lineage>
</organism>
<dbReference type="RefSeq" id="XP_003095094.2">
    <property type="nucleotide sequence ID" value="XM_003095046.2"/>
</dbReference>
<evidence type="ECO:0000256" key="1">
    <source>
        <dbReference type="SAM" id="MobiDB-lite"/>
    </source>
</evidence>
<evidence type="ECO:0000313" key="3">
    <source>
        <dbReference type="Proteomes" id="UP000008281"/>
    </source>
</evidence>
<sequence>MSQEPSDNHDNRCNRMDPFRDIRLKYSSRRKLNRALKEIGYRGFYGLNRNQLHEMSEILYIINFKMRENEKIFYQENGRMLDCCDVIAKNPSDVPSIEDGVNLLEFYNSKRNNPAMKITDYQFVVMDKHGRYYPISELFICRVPTPCSSCQNLPQAPSTISQKSNKDADSQKV</sequence>
<dbReference type="InParanoid" id="E3N939"/>
<name>E3N939_CAERE</name>
<dbReference type="CTD" id="9802403"/>